<dbReference type="EMBL" id="BMII01000067">
    <property type="protein sequence ID" value="GGB76955.1"/>
    <property type="molecule type" value="Genomic_DNA"/>
</dbReference>
<keyword evidence="1" id="KW-1133">Transmembrane helix</keyword>
<gene>
    <name evidence="2" type="ORF">GCM10011607_41480</name>
</gene>
<keyword evidence="3" id="KW-1185">Reference proteome</keyword>
<dbReference type="Proteomes" id="UP000617555">
    <property type="component" value="Unassembled WGS sequence"/>
</dbReference>
<evidence type="ECO:0000256" key="1">
    <source>
        <dbReference type="SAM" id="Phobius"/>
    </source>
</evidence>
<comment type="caution">
    <text evidence="2">The sequence shown here is derived from an EMBL/GenBank/DDBJ whole genome shotgun (WGS) entry which is preliminary data.</text>
</comment>
<evidence type="ECO:0000313" key="3">
    <source>
        <dbReference type="Proteomes" id="UP000617555"/>
    </source>
</evidence>
<keyword evidence="1" id="KW-0472">Membrane</keyword>
<keyword evidence="1" id="KW-0812">Transmembrane</keyword>
<feature type="transmembrane region" description="Helical" evidence="1">
    <location>
        <begin position="20"/>
        <end position="38"/>
    </location>
</feature>
<organism evidence="2 3">
    <name type="scientific">Shewanella inventionis</name>
    <dbReference type="NCBI Taxonomy" id="1738770"/>
    <lineage>
        <taxon>Bacteria</taxon>
        <taxon>Pseudomonadati</taxon>
        <taxon>Pseudomonadota</taxon>
        <taxon>Gammaproteobacteria</taxon>
        <taxon>Alteromonadales</taxon>
        <taxon>Shewanellaceae</taxon>
        <taxon>Shewanella</taxon>
    </lineage>
</organism>
<evidence type="ECO:0000313" key="2">
    <source>
        <dbReference type="EMBL" id="GGB76955.1"/>
    </source>
</evidence>
<protein>
    <submittedName>
        <fullName evidence="2">Uncharacterized protein</fullName>
    </submittedName>
</protein>
<dbReference type="RefSeq" id="WP_188741176.1">
    <property type="nucleotide sequence ID" value="NZ_BMII01000067.1"/>
</dbReference>
<sequence>MTNQKPIGNRFFDFYENREIMTWIITKYLITAAIIVAASEIAKRSDKFGALVVAL</sequence>
<accession>A0ABQ1JXC3</accession>
<reference evidence="3" key="1">
    <citation type="journal article" date="2019" name="Int. J. Syst. Evol. Microbiol.">
        <title>The Global Catalogue of Microorganisms (GCM) 10K type strain sequencing project: providing services to taxonomists for standard genome sequencing and annotation.</title>
        <authorList>
            <consortium name="The Broad Institute Genomics Platform"/>
            <consortium name="The Broad Institute Genome Sequencing Center for Infectious Disease"/>
            <person name="Wu L."/>
            <person name="Ma J."/>
        </authorList>
    </citation>
    <scope>NUCLEOTIDE SEQUENCE [LARGE SCALE GENOMIC DNA]</scope>
    <source>
        <strain evidence="3">CGMCC 1.15339</strain>
    </source>
</reference>
<proteinExistence type="predicted"/>
<name>A0ABQ1JXC3_9GAMM</name>